<gene>
    <name evidence="1" type="ORF">JW744_01190</name>
</gene>
<evidence type="ECO:0000313" key="2">
    <source>
        <dbReference type="Proteomes" id="UP000809243"/>
    </source>
</evidence>
<accession>A0A938YXC8</accession>
<dbReference type="AlphaFoldDB" id="A0A938YXC8"/>
<comment type="caution">
    <text evidence="1">The sequence shown here is derived from an EMBL/GenBank/DDBJ whole genome shotgun (WGS) entry which is preliminary data.</text>
</comment>
<protein>
    <submittedName>
        <fullName evidence="1">Uncharacterized protein</fullName>
    </submittedName>
</protein>
<dbReference type="Proteomes" id="UP000809243">
    <property type="component" value="Unassembled WGS sequence"/>
</dbReference>
<proteinExistence type="predicted"/>
<sequence>MANVCVSVSDEMKGKLDKFETVNWSAVARQAFANEISKLELMDKLTSKSKATDKDIQELSKKVKAGIAKWHNERV</sequence>
<evidence type="ECO:0000313" key="1">
    <source>
        <dbReference type="EMBL" id="MBN2067063.1"/>
    </source>
</evidence>
<organism evidence="1 2">
    <name type="scientific">Candidatus Iainarchaeum sp</name>
    <dbReference type="NCBI Taxonomy" id="3101447"/>
    <lineage>
        <taxon>Archaea</taxon>
        <taxon>Candidatus Iainarchaeota</taxon>
        <taxon>Candidatus Iainarchaeia</taxon>
        <taxon>Candidatus Iainarchaeales</taxon>
        <taxon>Candidatus Iainarchaeaceae</taxon>
        <taxon>Candidatus Iainarchaeum</taxon>
    </lineage>
</organism>
<reference evidence="1" key="1">
    <citation type="submission" date="2021-01" db="EMBL/GenBank/DDBJ databases">
        <title>Active Sulfur Cycling in an Early Earth Analoge.</title>
        <authorList>
            <person name="Hahn C.R."/>
            <person name="Youssef N.H."/>
            <person name="Elshahed M."/>
        </authorList>
    </citation>
    <scope>NUCLEOTIDE SEQUENCE</scope>
    <source>
        <strain evidence="1">Zod_Metabat.1151</strain>
    </source>
</reference>
<dbReference type="EMBL" id="JAFGDB010000020">
    <property type="protein sequence ID" value="MBN2067063.1"/>
    <property type="molecule type" value="Genomic_DNA"/>
</dbReference>
<name>A0A938YXC8_9ARCH</name>